<reference evidence="3 4" key="1">
    <citation type="submission" date="2018-06" db="EMBL/GenBank/DDBJ databases">
        <title>The Genome of Cuscuta australis (Dodder) Provides Insight into the Evolution of Plant Parasitism.</title>
        <authorList>
            <person name="Liu H."/>
        </authorList>
    </citation>
    <scope>NUCLEOTIDE SEQUENCE [LARGE SCALE GENOMIC DNA]</scope>
    <source>
        <strain evidence="4">cv. Yunnan</strain>
        <tissue evidence="3">Vines</tissue>
    </source>
</reference>
<dbReference type="AlphaFoldDB" id="A0A328DU72"/>
<dbReference type="InterPro" id="IPR053063">
    <property type="entry name" value="PWWP_domain_containing_PDP"/>
</dbReference>
<evidence type="ECO:0000259" key="2">
    <source>
        <dbReference type="PROSITE" id="PS50812"/>
    </source>
</evidence>
<protein>
    <recommendedName>
        <fullName evidence="2">PWWP domain-containing protein</fullName>
    </recommendedName>
</protein>
<keyword evidence="4" id="KW-1185">Reference proteome</keyword>
<evidence type="ECO:0000256" key="1">
    <source>
        <dbReference type="SAM" id="MobiDB-lite"/>
    </source>
</evidence>
<dbReference type="EMBL" id="NQVE01000097">
    <property type="protein sequence ID" value="RAL48840.1"/>
    <property type="molecule type" value="Genomic_DNA"/>
</dbReference>
<evidence type="ECO:0000313" key="4">
    <source>
        <dbReference type="Proteomes" id="UP000249390"/>
    </source>
</evidence>
<dbReference type="Proteomes" id="UP000249390">
    <property type="component" value="Unassembled WGS sequence"/>
</dbReference>
<evidence type="ECO:0000313" key="3">
    <source>
        <dbReference type="EMBL" id="RAL48840.1"/>
    </source>
</evidence>
<dbReference type="SMART" id="SM00293">
    <property type="entry name" value="PWWP"/>
    <property type="match status" value="1"/>
</dbReference>
<dbReference type="Pfam" id="PF00855">
    <property type="entry name" value="PWWP"/>
    <property type="match status" value="1"/>
</dbReference>
<proteinExistence type="predicted"/>
<sequence>MVNDGSQNDKIWNTGSLNVGYGVGSSFYMGDGSINQNGHVTRMLPGATVMQPLMVDGGLTDCYVGRHNEIDALINDDVYQSMNVKEGPPNPTMTATMGSHVQQSFSDKIVSVPGTQEHFAAMPPACVDGKDIKNVALVPRIRKEESKTEEEGEVYVSDLVWGKVRRHPWWPGQIFEPSAASQKAVKCFKRDCYLIAFFGDKTFAWNKVSQIKPFRMYFNQMEKQSHMGAFCHAVDCSLDEVSRRIEFGLSCSCVPEVVQHKFKTQIVINAGIQPESVQRDGGDQLSTVDSFRPGVLLQHLKSIAVSPCYRVDRLGFVVARSQMLSFNRWKGYHKLPAIEEFQGLMGYDTRTNVSSGLDGSSALFSDSDSGIPSVKVKPTTRDHSFIPKGKDYDEETDRDVNILCSGNNNVEVSGQSEFGLSQSCVPKEVQYKSESQIMVNSSLEAEPSQRACSEVSEQLSMTSFVPVALLQYLKSLAVSPCSVTHKLGSVAAGTQLLAFSRWKGYNEPPAFKEFHGLTGYDAGTTNISAGLERGPVLFSTGDSFVPSGNEEPTISECSFRKRRRLSKDKKCSLGNEELLHGNISSSPNDVKDYKTLFPPLNDVLLKHSIAAKDPTDGYGVVAPLADLFSGLRDFTCENSKLKNDAVLVREWHGIGPSNEETNESSELDCIEDSYWTNRIIQGNPEQPVFYAPEARDAQNAPISLNPSAGEQERCAMLMQPKAEYPSCLVDREWDPKSEKASSPADVFLKLSMSAKEPTDGYGILAPHADFLSGARDFVCENPKSKDDAIGKCSSNDEITGSSILDGVEDAYWTNRIIQGTPEPLVFHTLDSEDEKNVPVTLNPSADEQERIGMLIESPSGPVDGPKDLEAHQYEKIHPVGVVQLDGDDSPGSADGETEEDYPTELIMNFKNPDCVPLAADINKVFSQFGPIDESQTEGMHKTKRAKVVFKRRSDAETAFNGAGKYSFFGPSLISYRLNYAPKPRKVSVPNRGRKKKSTKQIESQE</sequence>
<dbReference type="PANTHER" id="PTHR42851:SF19">
    <property type="entry name" value="PWWP DOMAIN-CONTAINING PROTEIN 2-RELATED"/>
    <property type="match status" value="1"/>
</dbReference>
<feature type="domain" description="PWWP" evidence="2">
    <location>
        <begin position="156"/>
        <end position="217"/>
    </location>
</feature>
<feature type="region of interest" description="Disordered" evidence="1">
    <location>
        <begin position="983"/>
        <end position="1005"/>
    </location>
</feature>
<name>A0A328DU72_9ASTE</name>
<organism evidence="3 4">
    <name type="scientific">Cuscuta australis</name>
    <dbReference type="NCBI Taxonomy" id="267555"/>
    <lineage>
        <taxon>Eukaryota</taxon>
        <taxon>Viridiplantae</taxon>
        <taxon>Streptophyta</taxon>
        <taxon>Embryophyta</taxon>
        <taxon>Tracheophyta</taxon>
        <taxon>Spermatophyta</taxon>
        <taxon>Magnoliopsida</taxon>
        <taxon>eudicotyledons</taxon>
        <taxon>Gunneridae</taxon>
        <taxon>Pentapetalae</taxon>
        <taxon>asterids</taxon>
        <taxon>lamiids</taxon>
        <taxon>Solanales</taxon>
        <taxon>Convolvulaceae</taxon>
        <taxon>Cuscuteae</taxon>
        <taxon>Cuscuta</taxon>
        <taxon>Cuscuta subgen. Grammica</taxon>
        <taxon>Cuscuta sect. Cleistogrammica</taxon>
    </lineage>
</organism>
<gene>
    <name evidence="3" type="ORF">DM860_001160</name>
</gene>
<dbReference type="CDD" id="cd05162">
    <property type="entry name" value="PWWP"/>
    <property type="match status" value="1"/>
</dbReference>
<dbReference type="PANTHER" id="PTHR42851">
    <property type="entry name" value="ALDOLASE-RELATED"/>
    <property type="match status" value="1"/>
</dbReference>
<accession>A0A328DU72</accession>
<dbReference type="Gene3D" id="2.30.30.140">
    <property type="match status" value="1"/>
</dbReference>
<dbReference type="SUPFAM" id="SSF63748">
    <property type="entry name" value="Tudor/PWWP/MBT"/>
    <property type="match status" value="1"/>
</dbReference>
<dbReference type="InterPro" id="IPR000313">
    <property type="entry name" value="PWWP_dom"/>
</dbReference>
<dbReference type="PROSITE" id="PS50812">
    <property type="entry name" value="PWWP"/>
    <property type="match status" value="1"/>
</dbReference>
<comment type="caution">
    <text evidence="3">The sequence shown here is derived from an EMBL/GenBank/DDBJ whole genome shotgun (WGS) entry which is preliminary data.</text>
</comment>